<dbReference type="RefSeq" id="XP_018710617.1">
    <property type="nucleotide sequence ID" value="XM_018858307.1"/>
</dbReference>
<keyword evidence="5" id="KW-0678">Repressor</keyword>
<evidence type="ECO:0000256" key="5">
    <source>
        <dbReference type="ARBA" id="ARBA00022491"/>
    </source>
</evidence>
<sequence>MSNRKLQKEVETIFKKIHEGLDLFNYYYSRHESSTNDSQREKLESDLKKEIKKLQKFRDQIKTWQGNDSLEATIASLKLQEHRRLVEEAMECYKEVEKNSKMKSFSNQSIMLASLDNGEHELSPEVEDAYEYLAGVTDELLEQNEQLESEYEKISQKKVRKNNLLIIEERKQELENLRQRNEFHIAKIESVMSYLKTNKISVQLIWEIQEDLNFYVESNQEPDFIDDETLYDHLIKEARENQENKTNVMNEIPAHADPTLLHNEEYSAPNGSSDSVTKSQAPKLKFASEASASSSESPLVSEIPSKQVMTPKAKLTGKSLVLEPSSPAFVTTLKPASAPSKPVAGLKWSIAAAGTSQNGDTPPPSPFLSQEKSVPLKYSDNIKEEPNVAISTEGSKIIPDTYTNDQNEIDASSELLSLLTKNEEYSPYLDVLQNSNLGVVELEFFKDVEMLKSPSGIQEFASSFIAANKLSQSGMFLKKQIKYSPFSDALSKPYLPQEGLGSGLSCFRPPLFSSKLHSYWSRTRMSNRFNQLLDEIQSLEDQNTPESSDLAKDLVMVLFYGYYYGYLPLENIIAESLLQRLGWKPYCFSAEAAASPISTVQNILWFKKISRSVQHSDEGLDIDSGDFMVFDVNSWEISVKFGFRFDPRLSRNNPATTLA</sequence>
<keyword evidence="8" id="KW-0539">Nucleus</keyword>
<comment type="similarity">
    <text evidence="3">Belongs to the CNOT2/3/5 family.</text>
</comment>
<feature type="coiled-coil region" evidence="9">
    <location>
        <begin position="137"/>
        <end position="187"/>
    </location>
</feature>
<dbReference type="AlphaFoldDB" id="A0A1A0H874"/>
<dbReference type="Pfam" id="PF04065">
    <property type="entry name" value="Not3"/>
    <property type="match status" value="1"/>
</dbReference>
<evidence type="ECO:0000256" key="4">
    <source>
        <dbReference type="ARBA" id="ARBA00022490"/>
    </source>
</evidence>
<evidence type="ECO:0000256" key="2">
    <source>
        <dbReference type="ARBA" id="ARBA00004496"/>
    </source>
</evidence>
<dbReference type="GeneID" id="30031283"/>
<gene>
    <name evidence="12" type="ORF">METBIDRAFT_59356</name>
</gene>
<dbReference type="InterPro" id="IPR040168">
    <property type="entry name" value="Not2/3/5"/>
</dbReference>
<evidence type="ECO:0000259" key="11">
    <source>
        <dbReference type="Pfam" id="PF04065"/>
    </source>
</evidence>
<dbReference type="GO" id="GO:0006355">
    <property type="term" value="P:regulation of DNA-templated transcription"/>
    <property type="evidence" value="ECO:0007669"/>
    <property type="project" value="InterPro"/>
</dbReference>
<evidence type="ECO:0000256" key="3">
    <source>
        <dbReference type="ARBA" id="ARBA00007682"/>
    </source>
</evidence>
<dbReference type="GO" id="GO:0005737">
    <property type="term" value="C:cytoplasm"/>
    <property type="evidence" value="ECO:0007669"/>
    <property type="project" value="UniProtKB-SubCell"/>
</dbReference>
<dbReference type="STRING" id="869754.A0A1A0H874"/>
<evidence type="ECO:0000313" key="12">
    <source>
        <dbReference type="EMBL" id="OBA20092.1"/>
    </source>
</evidence>
<organism evidence="12 13">
    <name type="scientific">Metschnikowia bicuspidata var. bicuspidata NRRL YB-4993</name>
    <dbReference type="NCBI Taxonomy" id="869754"/>
    <lineage>
        <taxon>Eukaryota</taxon>
        <taxon>Fungi</taxon>
        <taxon>Dikarya</taxon>
        <taxon>Ascomycota</taxon>
        <taxon>Saccharomycotina</taxon>
        <taxon>Pichiomycetes</taxon>
        <taxon>Metschnikowiaceae</taxon>
        <taxon>Metschnikowia</taxon>
    </lineage>
</organism>
<evidence type="ECO:0000256" key="10">
    <source>
        <dbReference type="SAM" id="MobiDB-lite"/>
    </source>
</evidence>
<protein>
    <submittedName>
        <fullName evidence="12">Not3-domain-containing protein</fullName>
    </submittedName>
</protein>
<evidence type="ECO:0000256" key="8">
    <source>
        <dbReference type="ARBA" id="ARBA00023242"/>
    </source>
</evidence>
<dbReference type="EMBL" id="LXTC01000005">
    <property type="protein sequence ID" value="OBA20092.1"/>
    <property type="molecule type" value="Genomic_DNA"/>
</dbReference>
<feature type="coiled-coil region" evidence="9">
    <location>
        <begin position="40"/>
        <end position="99"/>
    </location>
</feature>
<dbReference type="GO" id="GO:0005634">
    <property type="term" value="C:nucleus"/>
    <property type="evidence" value="ECO:0007669"/>
    <property type="project" value="UniProtKB-SubCell"/>
</dbReference>
<proteinExistence type="inferred from homology"/>
<evidence type="ECO:0000256" key="1">
    <source>
        <dbReference type="ARBA" id="ARBA00004123"/>
    </source>
</evidence>
<feature type="domain" description="CCR4-Not complex component Not N-terminal" evidence="11">
    <location>
        <begin position="2"/>
        <end position="235"/>
    </location>
</feature>
<accession>A0A1A0H874</accession>
<reference evidence="12 13" key="1">
    <citation type="submission" date="2016-05" db="EMBL/GenBank/DDBJ databases">
        <title>Comparative genomics of biotechnologically important yeasts.</title>
        <authorList>
            <consortium name="DOE Joint Genome Institute"/>
            <person name="Riley R."/>
            <person name="Haridas S."/>
            <person name="Wolfe K.H."/>
            <person name="Lopes M.R."/>
            <person name="Hittinger C.T."/>
            <person name="Goker M."/>
            <person name="Salamov A."/>
            <person name="Wisecaver J."/>
            <person name="Long T.M."/>
            <person name="Aerts A.L."/>
            <person name="Barry K."/>
            <person name="Choi C."/>
            <person name="Clum A."/>
            <person name="Coughlan A.Y."/>
            <person name="Deshpande S."/>
            <person name="Douglass A.P."/>
            <person name="Hanson S.J."/>
            <person name="Klenk H.-P."/>
            <person name="LaButti K."/>
            <person name="Lapidus A."/>
            <person name="Lindquist E."/>
            <person name="Lipzen A."/>
            <person name="Meier-kolthoff J.P."/>
            <person name="Ohm R.A."/>
            <person name="Otillar R.P."/>
            <person name="Pangilinan J."/>
            <person name="Peng Y."/>
            <person name="Rokas A."/>
            <person name="Rosa C.A."/>
            <person name="Scheuner C."/>
            <person name="Sibirny A.A."/>
            <person name="Slot J.C."/>
            <person name="Stielow J.B."/>
            <person name="Sun H."/>
            <person name="Kurtzman C.P."/>
            <person name="Blackwell M."/>
            <person name="Grigoriev I.V."/>
            <person name="Jeffries T.W."/>
        </authorList>
    </citation>
    <scope>NUCLEOTIDE SEQUENCE [LARGE SCALE GENOMIC DNA]</scope>
    <source>
        <strain evidence="12 13">NRRL YB-4993</strain>
    </source>
</reference>
<comment type="subcellular location">
    <subcellularLocation>
        <location evidence="2">Cytoplasm</location>
    </subcellularLocation>
    <subcellularLocation>
        <location evidence="1">Nucleus</location>
    </subcellularLocation>
</comment>
<evidence type="ECO:0000256" key="7">
    <source>
        <dbReference type="ARBA" id="ARBA00023163"/>
    </source>
</evidence>
<keyword evidence="4" id="KW-0963">Cytoplasm</keyword>
<dbReference type="PANTHER" id="PTHR23326">
    <property type="entry name" value="CCR4 NOT-RELATED"/>
    <property type="match status" value="1"/>
</dbReference>
<feature type="compositionally biased region" description="Polar residues" evidence="10">
    <location>
        <begin position="269"/>
        <end position="280"/>
    </location>
</feature>
<dbReference type="OrthoDB" id="293823at2759"/>
<feature type="region of interest" description="Disordered" evidence="10">
    <location>
        <begin position="262"/>
        <end position="282"/>
    </location>
</feature>
<keyword evidence="13" id="KW-1185">Reference proteome</keyword>
<evidence type="ECO:0000313" key="13">
    <source>
        <dbReference type="Proteomes" id="UP000092555"/>
    </source>
</evidence>
<keyword evidence="9" id="KW-0175">Coiled coil</keyword>
<evidence type="ECO:0000256" key="9">
    <source>
        <dbReference type="SAM" id="Coils"/>
    </source>
</evidence>
<name>A0A1A0H874_9ASCO</name>
<dbReference type="InterPro" id="IPR007207">
    <property type="entry name" value="Not_N"/>
</dbReference>
<dbReference type="Proteomes" id="UP000092555">
    <property type="component" value="Unassembled WGS sequence"/>
</dbReference>
<evidence type="ECO:0000256" key="6">
    <source>
        <dbReference type="ARBA" id="ARBA00023015"/>
    </source>
</evidence>
<dbReference type="GO" id="GO:0030015">
    <property type="term" value="C:CCR4-NOT core complex"/>
    <property type="evidence" value="ECO:0007669"/>
    <property type="project" value="InterPro"/>
</dbReference>
<keyword evidence="7" id="KW-0804">Transcription</keyword>
<keyword evidence="6" id="KW-0805">Transcription regulation</keyword>
<comment type="caution">
    <text evidence="12">The sequence shown here is derived from an EMBL/GenBank/DDBJ whole genome shotgun (WGS) entry which is preliminary data.</text>
</comment>